<accession>X1FSA2</accession>
<sequence length="34" mass="3948">MADRGLYFNRKHNRILSGKQVHVCGRLVVGYLVF</sequence>
<gene>
    <name evidence="1" type="ORF">S03H2_02103</name>
</gene>
<dbReference type="AlphaFoldDB" id="X1FSA2"/>
<name>X1FSA2_9ZZZZ</name>
<protein>
    <submittedName>
        <fullName evidence="1">Uncharacterized protein</fullName>
    </submittedName>
</protein>
<feature type="non-terminal residue" evidence="1">
    <location>
        <position position="34"/>
    </location>
</feature>
<reference evidence="1" key="1">
    <citation type="journal article" date="2014" name="Front. Microbiol.">
        <title>High frequency of phylogenetically diverse reductive dehalogenase-homologous genes in deep subseafloor sedimentary metagenomes.</title>
        <authorList>
            <person name="Kawai M."/>
            <person name="Futagami T."/>
            <person name="Toyoda A."/>
            <person name="Takaki Y."/>
            <person name="Nishi S."/>
            <person name="Hori S."/>
            <person name="Arai W."/>
            <person name="Tsubouchi T."/>
            <person name="Morono Y."/>
            <person name="Uchiyama I."/>
            <person name="Ito T."/>
            <person name="Fujiyama A."/>
            <person name="Inagaki F."/>
            <person name="Takami H."/>
        </authorList>
    </citation>
    <scope>NUCLEOTIDE SEQUENCE</scope>
    <source>
        <strain evidence="1">Expedition CK06-06</strain>
    </source>
</reference>
<dbReference type="EMBL" id="BARU01000673">
    <property type="protein sequence ID" value="GAH23633.1"/>
    <property type="molecule type" value="Genomic_DNA"/>
</dbReference>
<organism evidence="1">
    <name type="scientific">marine sediment metagenome</name>
    <dbReference type="NCBI Taxonomy" id="412755"/>
    <lineage>
        <taxon>unclassified sequences</taxon>
        <taxon>metagenomes</taxon>
        <taxon>ecological metagenomes</taxon>
    </lineage>
</organism>
<comment type="caution">
    <text evidence="1">The sequence shown here is derived from an EMBL/GenBank/DDBJ whole genome shotgun (WGS) entry which is preliminary data.</text>
</comment>
<proteinExistence type="predicted"/>
<evidence type="ECO:0000313" key="1">
    <source>
        <dbReference type="EMBL" id="GAH23633.1"/>
    </source>
</evidence>